<dbReference type="GO" id="GO:0005634">
    <property type="term" value="C:nucleus"/>
    <property type="evidence" value="ECO:0007669"/>
    <property type="project" value="UniProtKB-UniRule"/>
</dbReference>
<gene>
    <name evidence="5" type="ORF">Glove_615g21</name>
</gene>
<evidence type="ECO:0000256" key="3">
    <source>
        <dbReference type="PROSITE-ProRule" id="PRU00267"/>
    </source>
</evidence>
<name>A0A397GAC5_9GLOM</name>
<keyword evidence="6" id="KW-1185">Reference proteome</keyword>
<organism evidence="5 6">
    <name type="scientific">Diversispora epigaea</name>
    <dbReference type="NCBI Taxonomy" id="1348612"/>
    <lineage>
        <taxon>Eukaryota</taxon>
        <taxon>Fungi</taxon>
        <taxon>Fungi incertae sedis</taxon>
        <taxon>Mucoromycota</taxon>
        <taxon>Glomeromycotina</taxon>
        <taxon>Glomeromycetes</taxon>
        <taxon>Diversisporales</taxon>
        <taxon>Diversisporaceae</taxon>
        <taxon>Diversispora</taxon>
    </lineage>
</organism>
<keyword evidence="3" id="KW-0539">Nucleus</keyword>
<dbReference type="InterPro" id="IPR050140">
    <property type="entry name" value="SRY-related_HMG-box_TF-like"/>
</dbReference>
<dbReference type="SMART" id="SM00398">
    <property type="entry name" value="HMG"/>
    <property type="match status" value="1"/>
</dbReference>
<dbReference type="OrthoDB" id="6247875at2759"/>
<dbReference type="GO" id="GO:0000122">
    <property type="term" value="P:negative regulation of transcription by RNA polymerase II"/>
    <property type="evidence" value="ECO:0007669"/>
    <property type="project" value="TreeGrafter"/>
</dbReference>
<dbReference type="Proteomes" id="UP000266861">
    <property type="component" value="Unassembled WGS sequence"/>
</dbReference>
<feature type="DNA-binding region" description="HMG box" evidence="3">
    <location>
        <begin position="72"/>
        <end position="142"/>
    </location>
</feature>
<dbReference type="InterPro" id="IPR036910">
    <property type="entry name" value="HMG_box_dom_sf"/>
</dbReference>
<sequence length="399" mass="46999">MNQNNFNNINESLSQNHVTNINEILNYINKNNLRDLGFKNQDHELILNPPYKLTLSLDSLLLPTRKNRKNKIPRPQNAWVLFRKDYEANKRIQFPDQLFKMKTVSVNAGDEWKIQSSQVKIYFEILSKLARAKHKIMYPDYKYTPKRRSSNNKDWVFYKTLVLGEDNQIKINQDDNSYEFSTTTTTPIVSQNTFTEFNNEFSEVDQPEHYYNDHSFMQFTSVGNNDNNDYINDIHDNNNDYINDIHDNNNHIHDISNDISINDNNNENNNDIHDNNNDIHDISNDISINDNNINENINYINYINYNINNNINYNIETPFINTFIHESFTEFNNIDMNSYNDMNSMNSVNPLNYSESMTITPTSLTYNDAIPEYLEYMYSDNTTDTVDAATEFFPSYPLI</sequence>
<dbReference type="STRING" id="1348612.A0A397GAC5"/>
<feature type="domain" description="HMG box" evidence="4">
    <location>
        <begin position="72"/>
        <end position="142"/>
    </location>
</feature>
<evidence type="ECO:0000259" key="4">
    <source>
        <dbReference type="PROSITE" id="PS50118"/>
    </source>
</evidence>
<dbReference type="CDD" id="cd01389">
    <property type="entry name" value="HMG-box_ROX1-like"/>
    <property type="match status" value="1"/>
</dbReference>
<comment type="caution">
    <text evidence="5">The sequence shown here is derived from an EMBL/GenBank/DDBJ whole genome shotgun (WGS) entry which is preliminary data.</text>
</comment>
<evidence type="ECO:0000256" key="2">
    <source>
        <dbReference type="ARBA" id="ARBA00023163"/>
    </source>
</evidence>
<dbReference type="GO" id="GO:0030154">
    <property type="term" value="P:cell differentiation"/>
    <property type="evidence" value="ECO:0007669"/>
    <property type="project" value="TreeGrafter"/>
</dbReference>
<reference evidence="5 6" key="1">
    <citation type="submission" date="2018-08" db="EMBL/GenBank/DDBJ databases">
        <title>Genome and evolution of the arbuscular mycorrhizal fungus Diversispora epigaea (formerly Glomus versiforme) and its bacterial endosymbionts.</title>
        <authorList>
            <person name="Sun X."/>
            <person name="Fei Z."/>
            <person name="Harrison M."/>
        </authorList>
    </citation>
    <scope>NUCLEOTIDE SEQUENCE [LARGE SCALE GENOMIC DNA]</scope>
    <source>
        <strain evidence="5 6">IT104</strain>
    </source>
</reference>
<dbReference type="InterPro" id="IPR009071">
    <property type="entry name" value="HMG_box_dom"/>
</dbReference>
<keyword evidence="1 3" id="KW-0238">DNA-binding</keyword>
<evidence type="ECO:0000313" key="6">
    <source>
        <dbReference type="Proteomes" id="UP000266861"/>
    </source>
</evidence>
<protein>
    <recommendedName>
        <fullName evidence="4">HMG box domain-containing protein</fullName>
    </recommendedName>
</protein>
<dbReference type="PANTHER" id="PTHR10270:SF161">
    <property type="entry name" value="SEX-DETERMINING REGION Y PROTEIN"/>
    <property type="match status" value="1"/>
</dbReference>
<dbReference type="PANTHER" id="PTHR10270">
    <property type="entry name" value="SOX TRANSCRIPTION FACTOR"/>
    <property type="match status" value="1"/>
</dbReference>
<dbReference type="PROSITE" id="PS50118">
    <property type="entry name" value="HMG_BOX_2"/>
    <property type="match status" value="1"/>
</dbReference>
<dbReference type="GO" id="GO:0001228">
    <property type="term" value="F:DNA-binding transcription activator activity, RNA polymerase II-specific"/>
    <property type="evidence" value="ECO:0007669"/>
    <property type="project" value="TreeGrafter"/>
</dbReference>
<accession>A0A397GAC5</accession>
<dbReference type="Gene3D" id="1.10.30.10">
    <property type="entry name" value="High mobility group box domain"/>
    <property type="match status" value="1"/>
</dbReference>
<dbReference type="EMBL" id="PQFF01000511">
    <property type="protein sequence ID" value="RHZ46548.1"/>
    <property type="molecule type" value="Genomic_DNA"/>
</dbReference>
<dbReference type="SUPFAM" id="SSF47095">
    <property type="entry name" value="HMG-box"/>
    <property type="match status" value="1"/>
</dbReference>
<evidence type="ECO:0000256" key="1">
    <source>
        <dbReference type="ARBA" id="ARBA00023125"/>
    </source>
</evidence>
<keyword evidence="2" id="KW-0804">Transcription</keyword>
<dbReference type="GO" id="GO:0000978">
    <property type="term" value="F:RNA polymerase II cis-regulatory region sequence-specific DNA binding"/>
    <property type="evidence" value="ECO:0007669"/>
    <property type="project" value="TreeGrafter"/>
</dbReference>
<evidence type="ECO:0000313" key="5">
    <source>
        <dbReference type="EMBL" id="RHZ46548.1"/>
    </source>
</evidence>
<dbReference type="AlphaFoldDB" id="A0A397GAC5"/>
<proteinExistence type="predicted"/>
<dbReference type="Pfam" id="PF00505">
    <property type="entry name" value="HMG_box"/>
    <property type="match status" value="1"/>
</dbReference>